<evidence type="ECO:0000313" key="4">
    <source>
        <dbReference type="Proteomes" id="UP000321039"/>
    </source>
</evidence>
<feature type="domain" description="Enoyl reductase (ER)" evidence="2">
    <location>
        <begin position="16"/>
        <end position="340"/>
    </location>
</feature>
<dbReference type="InterPro" id="IPR011032">
    <property type="entry name" value="GroES-like_sf"/>
</dbReference>
<evidence type="ECO:0000259" key="2">
    <source>
        <dbReference type="SMART" id="SM00829"/>
    </source>
</evidence>
<dbReference type="Pfam" id="PF00107">
    <property type="entry name" value="ADH_zinc_N"/>
    <property type="match status" value="1"/>
</dbReference>
<dbReference type="SUPFAM" id="SSF50129">
    <property type="entry name" value="GroES-like"/>
    <property type="match status" value="1"/>
</dbReference>
<dbReference type="SUPFAM" id="SSF51735">
    <property type="entry name" value="NAD(P)-binding Rossmann-fold domains"/>
    <property type="match status" value="1"/>
</dbReference>
<dbReference type="PANTHER" id="PTHR43205:SF7">
    <property type="entry name" value="PROSTAGLANDIN REDUCTASE 1"/>
    <property type="match status" value="1"/>
</dbReference>
<dbReference type="RefSeq" id="WP_148069236.1">
    <property type="nucleotide sequence ID" value="NZ_VRZA01000005.1"/>
</dbReference>
<evidence type="ECO:0000256" key="1">
    <source>
        <dbReference type="ARBA" id="ARBA00023002"/>
    </source>
</evidence>
<name>A0A5C8ZWY9_9GAMM</name>
<gene>
    <name evidence="3" type="ORF">FV139_14830</name>
</gene>
<proteinExistence type="predicted"/>
<organism evidence="3 4">
    <name type="scientific">Parahaliea maris</name>
    <dbReference type="NCBI Taxonomy" id="2716870"/>
    <lineage>
        <taxon>Bacteria</taxon>
        <taxon>Pseudomonadati</taxon>
        <taxon>Pseudomonadota</taxon>
        <taxon>Gammaproteobacteria</taxon>
        <taxon>Cellvibrionales</taxon>
        <taxon>Halieaceae</taxon>
        <taxon>Parahaliea</taxon>
    </lineage>
</organism>
<dbReference type="InterPro" id="IPR045010">
    <property type="entry name" value="MDR_fam"/>
</dbReference>
<dbReference type="InterPro" id="IPR041694">
    <property type="entry name" value="ADH_N_2"/>
</dbReference>
<dbReference type="Gene3D" id="3.90.180.10">
    <property type="entry name" value="Medium-chain alcohol dehydrogenases, catalytic domain"/>
    <property type="match status" value="1"/>
</dbReference>
<dbReference type="SMART" id="SM00829">
    <property type="entry name" value="PKS_ER"/>
    <property type="match status" value="1"/>
</dbReference>
<dbReference type="PANTHER" id="PTHR43205">
    <property type="entry name" value="PROSTAGLANDIN REDUCTASE"/>
    <property type="match status" value="1"/>
</dbReference>
<dbReference type="CDD" id="cd05288">
    <property type="entry name" value="PGDH"/>
    <property type="match status" value="1"/>
</dbReference>
<dbReference type="Gene3D" id="3.40.50.720">
    <property type="entry name" value="NAD(P)-binding Rossmann-like Domain"/>
    <property type="match status" value="1"/>
</dbReference>
<keyword evidence="1" id="KW-0560">Oxidoreductase</keyword>
<comment type="caution">
    <text evidence="3">The sequence shown here is derived from an EMBL/GenBank/DDBJ whole genome shotgun (WGS) entry which is preliminary data.</text>
</comment>
<keyword evidence="4" id="KW-1185">Reference proteome</keyword>
<dbReference type="Proteomes" id="UP000321039">
    <property type="component" value="Unassembled WGS sequence"/>
</dbReference>
<reference evidence="3 4" key="1">
    <citation type="submission" date="2019-08" db="EMBL/GenBank/DDBJ databases">
        <title>Parahaliea maris sp. nov., isolated from the surface seawater.</title>
        <authorList>
            <person name="Liu Y."/>
        </authorList>
    </citation>
    <scope>NUCLEOTIDE SEQUENCE [LARGE SCALE GENOMIC DNA]</scope>
    <source>
        <strain evidence="3 4">HSLHS9</strain>
    </source>
</reference>
<dbReference type="Pfam" id="PF16884">
    <property type="entry name" value="ADH_N_2"/>
    <property type="match status" value="1"/>
</dbReference>
<evidence type="ECO:0000313" key="3">
    <source>
        <dbReference type="EMBL" id="TXS91997.1"/>
    </source>
</evidence>
<accession>A0A5C8ZWY9</accession>
<dbReference type="InterPro" id="IPR020843">
    <property type="entry name" value="ER"/>
</dbReference>
<protein>
    <submittedName>
        <fullName evidence="3">NADP-dependent oxidoreductase</fullName>
    </submittedName>
</protein>
<dbReference type="InterPro" id="IPR013149">
    <property type="entry name" value="ADH-like_C"/>
</dbReference>
<dbReference type="AlphaFoldDB" id="A0A5C8ZWY9"/>
<dbReference type="GO" id="GO:0016628">
    <property type="term" value="F:oxidoreductase activity, acting on the CH-CH group of donors, NAD or NADP as acceptor"/>
    <property type="evidence" value="ECO:0007669"/>
    <property type="project" value="InterPro"/>
</dbReference>
<dbReference type="FunFam" id="3.40.50.720:FF:000121">
    <property type="entry name" value="Prostaglandin reductase 2"/>
    <property type="match status" value="1"/>
</dbReference>
<sequence>MSVNRQLCLKRNIQQGEPVSLDLFEVREAPLPEPAAGEFLVKTAALGFSPAQRAYLMGTASRFHAPVDLGEVMRGRGVGRVMASRHPDFREGDVVACSTGWQDYSIQSGDVSGMLVKTLQRVSDPQQPLHLHLGILGSSGFSAYFGFLDIGRPQAGDTVVVSAAAGGVGSIVCQIARLKGCRVVGIAGGAEKCAWLKQVVGVDEAIDYKADDLDQKFQEYCPSGIDVYFDNVGGDTLDAAMKNIALRGRAVICGMISTEYHEPPLPGPRYYYNLIYKRARMEGFFVWDYHEQFPAAEKELIDWYKAGDLKPTEVVYQGLLSAPDALQSLFSGADCGIRVVDC</sequence>
<dbReference type="EMBL" id="VRZA01000005">
    <property type="protein sequence ID" value="TXS91997.1"/>
    <property type="molecule type" value="Genomic_DNA"/>
</dbReference>
<dbReference type="InterPro" id="IPR036291">
    <property type="entry name" value="NAD(P)-bd_dom_sf"/>
</dbReference>